<evidence type="ECO:0000256" key="5">
    <source>
        <dbReference type="ARBA" id="ARBA00023136"/>
    </source>
</evidence>
<keyword evidence="3" id="KW-0812">Transmembrane</keyword>
<dbReference type="Proteomes" id="UP000199423">
    <property type="component" value="Unassembled WGS sequence"/>
</dbReference>
<keyword evidence="7" id="KW-1185">Reference proteome</keyword>
<accession>A0A1I7NTV1</accession>
<dbReference type="SUPFAM" id="SSF140478">
    <property type="entry name" value="LemA-like"/>
    <property type="match status" value="1"/>
</dbReference>
<reference evidence="7" key="1">
    <citation type="submission" date="2016-10" db="EMBL/GenBank/DDBJ databases">
        <authorList>
            <person name="Varghese N."/>
            <person name="Submissions S."/>
        </authorList>
    </citation>
    <scope>NUCLEOTIDE SEQUENCE [LARGE SCALE GENOMIC DNA]</scope>
    <source>
        <strain evidence="7">DSM 1565</strain>
    </source>
</reference>
<dbReference type="AlphaFoldDB" id="A0A1I7NTV1"/>
<dbReference type="PANTHER" id="PTHR34478">
    <property type="entry name" value="PROTEIN LEMA"/>
    <property type="match status" value="1"/>
</dbReference>
<dbReference type="InterPro" id="IPR007156">
    <property type="entry name" value="MamQ_LemA"/>
</dbReference>
<evidence type="ECO:0000256" key="3">
    <source>
        <dbReference type="ARBA" id="ARBA00022692"/>
    </source>
</evidence>
<evidence type="ECO:0000256" key="2">
    <source>
        <dbReference type="ARBA" id="ARBA00008854"/>
    </source>
</evidence>
<dbReference type="PANTHER" id="PTHR34478:SF2">
    <property type="entry name" value="MEMBRANE PROTEIN"/>
    <property type="match status" value="1"/>
</dbReference>
<evidence type="ECO:0000313" key="6">
    <source>
        <dbReference type="EMBL" id="SFV38065.1"/>
    </source>
</evidence>
<sequence length="206" mass="22955">MIAMTRTFIARPIAFLAIIVAGLSMAGCGVNTIPTYEQQAKAAWSEVQNQYKRRSDLIPNLVSSVKGFADQEKSVLTDVTKAREQTTNIQLPPDILTNPEAMKKFQDAQATLSGALGRLMAVVERYPDIKSGQNFLALQSELAGTENRIAIARRDYIEAVRRYNTEISTFPGRLWKVALYPQAKEMATFDISPEEQKVPKVDFSKP</sequence>
<keyword evidence="4" id="KW-1133">Transmembrane helix</keyword>
<evidence type="ECO:0000256" key="1">
    <source>
        <dbReference type="ARBA" id="ARBA00004167"/>
    </source>
</evidence>
<organism evidence="6 7">
    <name type="scientific">Hyphomicrobium facile</name>
    <dbReference type="NCBI Taxonomy" id="51670"/>
    <lineage>
        <taxon>Bacteria</taxon>
        <taxon>Pseudomonadati</taxon>
        <taxon>Pseudomonadota</taxon>
        <taxon>Alphaproteobacteria</taxon>
        <taxon>Hyphomicrobiales</taxon>
        <taxon>Hyphomicrobiaceae</taxon>
        <taxon>Hyphomicrobium</taxon>
    </lineage>
</organism>
<keyword evidence="5" id="KW-0472">Membrane</keyword>
<protein>
    <submittedName>
        <fullName evidence="6">LemA protein</fullName>
    </submittedName>
</protein>
<gene>
    <name evidence="6" type="ORF">SAMN04488557_3482</name>
</gene>
<comment type="similarity">
    <text evidence="2">Belongs to the LemA family.</text>
</comment>
<comment type="subcellular location">
    <subcellularLocation>
        <location evidence="1">Membrane</location>
        <topology evidence="1">Single-pass membrane protein</topology>
    </subcellularLocation>
</comment>
<evidence type="ECO:0000256" key="4">
    <source>
        <dbReference type="ARBA" id="ARBA00022989"/>
    </source>
</evidence>
<evidence type="ECO:0000313" key="7">
    <source>
        <dbReference type="Proteomes" id="UP000199423"/>
    </source>
</evidence>
<proteinExistence type="inferred from homology"/>
<dbReference type="STRING" id="51670.SAMN04488557_3482"/>
<dbReference type="GO" id="GO:0016020">
    <property type="term" value="C:membrane"/>
    <property type="evidence" value="ECO:0007669"/>
    <property type="project" value="UniProtKB-SubCell"/>
</dbReference>
<dbReference type="EMBL" id="FPCH01000003">
    <property type="protein sequence ID" value="SFV38065.1"/>
    <property type="molecule type" value="Genomic_DNA"/>
</dbReference>
<dbReference type="RefSeq" id="WP_092868939.1">
    <property type="nucleotide sequence ID" value="NZ_FPCH01000003.1"/>
</dbReference>
<dbReference type="InterPro" id="IPR023353">
    <property type="entry name" value="LemA-like_dom_sf"/>
</dbReference>
<dbReference type="Gene3D" id="1.20.1440.20">
    <property type="entry name" value="LemA-like domain"/>
    <property type="match status" value="1"/>
</dbReference>
<name>A0A1I7NTV1_9HYPH</name>
<dbReference type="OrthoDB" id="9804152at2"/>
<dbReference type="Pfam" id="PF04011">
    <property type="entry name" value="LemA"/>
    <property type="match status" value="1"/>
</dbReference>
<dbReference type="PROSITE" id="PS51257">
    <property type="entry name" value="PROKAR_LIPOPROTEIN"/>
    <property type="match status" value="1"/>
</dbReference>